<keyword evidence="1" id="KW-0812">Transmembrane</keyword>
<dbReference type="PANTHER" id="PTHR38434">
    <property type="entry name" value="BLL2549 PROTEIN"/>
    <property type="match status" value="1"/>
</dbReference>
<dbReference type="OrthoDB" id="666059at2"/>
<feature type="transmembrane region" description="Helical" evidence="1">
    <location>
        <begin position="178"/>
        <end position="197"/>
    </location>
</feature>
<keyword evidence="3" id="KW-1185">Reference proteome</keyword>
<feature type="transmembrane region" description="Helical" evidence="1">
    <location>
        <begin position="97"/>
        <end position="115"/>
    </location>
</feature>
<feature type="transmembrane region" description="Helical" evidence="1">
    <location>
        <begin position="203"/>
        <end position="219"/>
    </location>
</feature>
<dbReference type="InterPro" id="IPR019286">
    <property type="entry name" value="DUF2339_TM"/>
</dbReference>
<reference evidence="3" key="1">
    <citation type="submission" date="2015-01" db="EMBL/GenBank/DDBJ databases">
        <title>Flavisolibacter sp./LCS9/ whole genome sequencing.</title>
        <authorList>
            <person name="Kim M.K."/>
            <person name="Srinivasan S."/>
            <person name="Lee J.-J."/>
        </authorList>
    </citation>
    <scope>NUCLEOTIDE SEQUENCE [LARGE SCALE GENOMIC DNA]</scope>
    <source>
        <strain evidence="3">LCS9</strain>
    </source>
</reference>
<feature type="transmembrane region" description="Helical" evidence="1">
    <location>
        <begin position="363"/>
        <end position="379"/>
    </location>
</feature>
<dbReference type="AlphaFoldDB" id="A0A172TUP5"/>
<accession>A0A172TUP5</accession>
<evidence type="ECO:0000313" key="2">
    <source>
        <dbReference type="EMBL" id="ANE50503.1"/>
    </source>
</evidence>
<organism evidence="2 3">
    <name type="scientific">Flavisolibacter tropicus</name>
    <dbReference type="NCBI Taxonomy" id="1492898"/>
    <lineage>
        <taxon>Bacteria</taxon>
        <taxon>Pseudomonadati</taxon>
        <taxon>Bacteroidota</taxon>
        <taxon>Chitinophagia</taxon>
        <taxon>Chitinophagales</taxon>
        <taxon>Chitinophagaceae</taxon>
        <taxon>Flavisolibacter</taxon>
    </lineage>
</organism>
<feature type="transmembrane region" description="Helical" evidence="1">
    <location>
        <begin position="386"/>
        <end position="405"/>
    </location>
</feature>
<feature type="transmembrane region" description="Helical" evidence="1">
    <location>
        <begin position="250"/>
        <end position="269"/>
    </location>
</feature>
<name>A0A172TUP5_9BACT</name>
<dbReference type="STRING" id="1492898.SY85_08330"/>
<dbReference type="PANTHER" id="PTHR38434:SF1">
    <property type="entry name" value="BLL2549 PROTEIN"/>
    <property type="match status" value="1"/>
</dbReference>
<feature type="transmembrane region" description="Helical" evidence="1">
    <location>
        <begin position="122"/>
        <end position="147"/>
    </location>
</feature>
<feature type="transmembrane region" description="Helical" evidence="1">
    <location>
        <begin position="312"/>
        <end position="332"/>
    </location>
</feature>
<dbReference type="RefSeq" id="WP_066403460.1">
    <property type="nucleotide sequence ID" value="NZ_CP011390.1"/>
</dbReference>
<gene>
    <name evidence="2" type="ORF">SY85_08330</name>
</gene>
<keyword evidence="1" id="KW-1133">Transmembrane helix</keyword>
<evidence type="ECO:0000256" key="1">
    <source>
        <dbReference type="SAM" id="Phobius"/>
    </source>
</evidence>
<feature type="transmembrane region" description="Helical" evidence="1">
    <location>
        <begin position="417"/>
        <end position="434"/>
    </location>
</feature>
<feature type="transmembrane region" description="Helical" evidence="1">
    <location>
        <begin position="226"/>
        <end position="244"/>
    </location>
</feature>
<sequence>MDDKHSIETIKAELADLQHQVVEQYHKIQELQRQLQRLDPSYKIPTIQNQTRNRTPRLVWENFIGLRLIHLVGIVVLVIGLSIGVKYAIDQELISPLTRIALAYGAGILLFILSLKLKKDYLLFSAILFSGAMASVYFTTYAAAVYYQMLPNTAAFLIMAAFTAFTVIQASSYNRQEIALLGMVGAYGIPFLISRNADRADLFFLYILIIDIGVLYLSYKKLWKTVGRIALTLTWMLFIGWSMMRFNSSQTWIGVVFGTVFFALFTVSILLRRIQSEEPLTREESYRQLVNNIALYLGAIFVLASTMEDQPLAVVTGCFGLFLGVQAWIYHLQFKNEELLNHAHLVASFVLIILFVAMEWDGVSVTFIWLLMAVLLFVWGAWQKMVVLRLGGIGLMGLTLLKLIALDSSRFSTVQKVIAYLTLGALLLIISFFYQKFKQKLFVDNDGAQ</sequence>
<feature type="transmembrane region" description="Helical" evidence="1">
    <location>
        <begin position="339"/>
        <end position="357"/>
    </location>
</feature>
<feature type="transmembrane region" description="Helical" evidence="1">
    <location>
        <begin position="289"/>
        <end position="306"/>
    </location>
</feature>
<feature type="transmembrane region" description="Helical" evidence="1">
    <location>
        <begin position="153"/>
        <end position="171"/>
    </location>
</feature>
<dbReference type="Proteomes" id="UP000077177">
    <property type="component" value="Chromosome"/>
</dbReference>
<dbReference type="Pfam" id="PF10101">
    <property type="entry name" value="DUF2339"/>
    <property type="match status" value="1"/>
</dbReference>
<evidence type="ECO:0000313" key="3">
    <source>
        <dbReference type="Proteomes" id="UP000077177"/>
    </source>
</evidence>
<dbReference type="EMBL" id="CP011390">
    <property type="protein sequence ID" value="ANE50503.1"/>
    <property type="molecule type" value="Genomic_DNA"/>
</dbReference>
<protein>
    <recommendedName>
        <fullName evidence="4">DUF2339 domain-containing protein</fullName>
    </recommendedName>
</protein>
<keyword evidence="1" id="KW-0472">Membrane</keyword>
<reference evidence="2 3" key="2">
    <citation type="journal article" date="2016" name="Int. J. Syst. Evol. Microbiol.">
        <title>Flavisolibacter tropicus sp. nov., isolated from tropical soil.</title>
        <authorList>
            <person name="Lee J.J."/>
            <person name="Kang M.S."/>
            <person name="Kim G.S."/>
            <person name="Lee C.S."/>
            <person name="Lim S."/>
            <person name="Lee J."/>
            <person name="Roh S.H."/>
            <person name="Kang H."/>
            <person name="Ha J.M."/>
            <person name="Bae S."/>
            <person name="Jung H.Y."/>
            <person name="Kim M.K."/>
        </authorList>
    </citation>
    <scope>NUCLEOTIDE SEQUENCE [LARGE SCALE GENOMIC DNA]</scope>
    <source>
        <strain evidence="2 3">LCS9</strain>
    </source>
</reference>
<proteinExistence type="predicted"/>
<evidence type="ECO:0008006" key="4">
    <source>
        <dbReference type="Google" id="ProtNLM"/>
    </source>
</evidence>
<feature type="transmembrane region" description="Helical" evidence="1">
    <location>
        <begin position="64"/>
        <end position="85"/>
    </location>
</feature>
<dbReference type="KEGG" id="fla:SY85_08330"/>